<dbReference type="AlphaFoldDB" id="A0A7W8FUP8"/>
<dbReference type="RefSeq" id="WP_183326905.1">
    <property type="nucleotide sequence ID" value="NZ_JACHHK010000001.1"/>
</dbReference>
<dbReference type="PANTHER" id="PTHR42885:SF2">
    <property type="entry name" value="HISTIDINOL-PHOSPHATE AMINOTRANSFERASE"/>
    <property type="match status" value="1"/>
</dbReference>
<evidence type="ECO:0000313" key="6">
    <source>
        <dbReference type="EMBL" id="MBB5182333.1"/>
    </source>
</evidence>
<accession>A0A7W8FUP8</accession>
<dbReference type="InterPro" id="IPR015421">
    <property type="entry name" value="PyrdxlP-dep_Trfase_major"/>
</dbReference>
<keyword evidence="7" id="KW-1185">Reference proteome</keyword>
<organism evidence="6 7">
    <name type="scientific">Catenisphaera adipataccumulans</name>
    <dbReference type="NCBI Taxonomy" id="700500"/>
    <lineage>
        <taxon>Bacteria</taxon>
        <taxon>Bacillati</taxon>
        <taxon>Bacillota</taxon>
        <taxon>Erysipelotrichia</taxon>
        <taxon>Erysipelotrichales</taxon>
        <taxon>Erysipelotrichaceae</taxon>
        <taxon>Catenisphaera</taxon>
    </lineage>
</organism>
<dbReference type="Gene3D" id="3.90.1150.10">
    <property type="entry name" value="Aspartate Aminotransferase, domain 1"/>
    <property type="match status" value="1"/>
</dbReference>
<keyword evidence="4" id="KW-0663">Pyridoxal phosphate</keyword>
<dbReference type="EMBL" id="JACHHK010000001">
    <property type="protein sequence ID" value="MBB5182333.1"/>
    <property type="molecule type" value="Genomic_DNA"/>
</dbReference>
<comment type="caution">
    <text evidence="6">The sequence shown here is derived from an EMBL/GenBank/DDBJ whole genome shotgun (WGS) entry which is preliminary data.</text>
</comment>
<comment type="cofactor">
    <cofactor evidence="1">
        <name>pyridoxal 5'-phosphate</name>
        <dbReference type="ChEBI" id="CHEBI:597326"/>
    </cofactor>
</comment>
<keyword evidence="3 6" id="KW-0808">Transferase</keyword>
<evidence type="ECO:0000256" key="3">
    <source>
        <dbReference type="ARBA" id="ARBA00022679"/>
    </source>
</evidence>
<dbReference type="Pfam" id="PF00155">
    <property type="entry name" value="Aminotran_1_2"/>
    <property type="match status" value="1"/>
</dbReference>
<dbReference type="Gene3D" id="3.40.640.10">
    <property type="entry name" value="Type I PLP-dependent aspartate aminotransferase-like (Major domain)"/>
    <property type="match status" value="1"/>
</dbReference>
<dbReference type="CDD" id="cd00609">
    <property type="entry name" value="AAT_like"/>
    <property type="match status" value="1"/>
</dbReference>
<keyword evidence="2 6" id="KW-0032">Aminotransferase</keyword>
<protein>
    <submittedName>
        <fullName evidence="6">Histidinol-phosphate aminotransferase</fullName>
        <ecNumber evidence="6">2.6.1.9</ecNumber>
    </submittedName>
</protein>
<gene>
    <name evidence="6" type="ORF">HNQ47_000336</name>
</gene>
<dbReference type="GO" id="GO:0004400">
    <property type="term" value="F:histidinol-phosphate transaminase activity"/>
    <property type="evidence" value="ECO:0007669"/>
    <property type="project" value="UniProtKB-EC"/>
</dbReference>
<dbReference type="InterPro" id="IPR015422">
    <property type="entry name" value="PyrdxlP-dep_Trfase_small"/>
</dbReference>
<dbReference type="EC" id="2.6.1.9" evidence="6"/>
<feature type="domain" description="Aminotransferase class I/classII large" evidence="5">
    <location>
        <begin position="15"/>
        <end position="333"/>
    </location>
</feature>
<reference evidence="6 7" key="1">
    <citation type="submission" date="2020-08" db="EMBL/GenBank/DDBJ databases">
        <title>Genomic Encyclopedia of Type Strains, Phase IV (KMG-IV): sequencing the most valuable type-strain genomes for metagenomic binning, comparative biology and taxonomic classification.</title>
        <authorList>
            <person name="Goeker M."/>
        </authorList>
    </citation>
    <scope>NUCLEOTIDE SEQUENCE [LARGE SCALE GENOMIC DNA]</scope>
    <source>
        <strain evidence="6 7">DSM 25799</strain>
    </source>
</reference>
<evidence type="ECO:0000256" key="2">
    <source>
        <dbReference type="ARBA" id="ARBA00022576"/>
    </source>
</evidence>
<name>A0A7W8FUP8_9FIRM</name>
<evidence type="ECO:0000256" key="4">
    <source>
        <dbReference type="ARBA" id="ARBA00022898"/>
    </source>
</evidence>
<dbReference type="GO" id="GO:0030170">
    <property type="term" value="F:pyridoxal phosphate binding"/>
    <property type="evidence" value="ECO:0007669"/>
    <property type="project" value="InterPro"/>
</dbReference>
<proteinExistence type="predicted"/>
<evidence type="ECO:0000313" key="7">
    <source>
        <dbReference type="Proteomes" id="UP000539953"/>
    </source>
</evidence>
<dbReference type="SUPFAM" id="SSF53383">
    <property type="entry name" value="PLP-dependent transferases"/>
    <property type="match status" value="1"/>
</dbReference>
<sequence length="343" mass="38844">MSKKIQSYTAAKQEGILLNANESSENLDDDIIAEIQEAMPTIAFNRYPSETEHELEAAYAKAKGIDADQVMAGNGSDQMLGFLIGRYLGKGKTLYTYSLDFSMFDYYASTYEADVFKYEINEDGSFDIDDFIQTGKQRPVDLVVFSNPNNPTGHVLKVDEVKKIVEGFAPIPVIVDEAYMEFSSHSMLHEVENFENLFVTRTLSKAYQLAACRLGFLVTSKKKIPELRSSFVPYALNSVSRKIGTIVLNHAERFEGKIAETKAERDQMYDAIKDFQSFRFYPSAANFIYGRCDHKPELLALFEQAGIVIRNYDSPAFRLSIGSSAENQMVLHVLEEYERRFGK</sequence>
<dbReference type="InterPro" id="IPR004839">
    <property type="entry name" value="Aminotransferase_I/II_large"/>
</dbReference>
<dbReference type="InterPro" id="IPR015424">
    <property type="entry name" value="PyrdxlP-dep_Trfase"/>
</dbReference>
<dbReference type="PANTHER" id="PTHR42885">
    <property type="entry name" value="HISTIDINOL-PHOSPHATE AMINOTRANSFERASE-RELATED"/>
    <property type="match status" value="1"/>
</dbReference>
<evidence type="ECO:0000256" key="1">
    <source>
        <dbReference type="ARBA" id="ARBA00001933"/>
    </source>
</evidence>
<evidence type="ECO:0000259" key="5">
    <source>
        <dbReference type="Pfam" id="PF00155"/>
    </source>
</evidence>
<dbReference type="Proteomes" id="UP000539953">
    <property type="component" value="Unassembled WGS sequence"/>
</dbReference>